<evidence type="ECO:0000313" key="3">
    <source>
        <dbReference type="EMBL" id="NGY06459.1"/>
    </source>
</evidence>
<evidence type="ECO:0000256" key="2">
    <source>
        <dbReference type="SAM" id="Phobius"/>
    </source>
</evidence>
<proteinExistence type="predicted"/>
<evidence type="ECO:0000256" key="1">
    <source>
        <dbReference type="SAM" id="MobiDB-lite"/>
    </source>
</evidence>
<reference evidence="3 4" key="1">
    <citation type="journal article" date="2014" name="Int. J. Syst. Evol. Microbiol.">
        <title>Solimonas terrae sp. nov., isolated from soil.</title>
        <authorList>
            <person name="Kim S.J."/>
            <person name="Moon J.Y."/>
            <person name="Weon H.Y."/>
            <person name="Ahn J.H."/>
            <person name="Chen W.M."/>
            <person name="Kwon S.W."/>
        </authorList>
    </citation>
    <scope>NUCLEOTIDE SEQUENCE [LARGE SCALE GENOMIC DNA]</scope>
    <source>
        <strain evidence="3 4">KIS83-12</strain>
    </source>
</reference>
<feature type="transmembrane region" description="Helical" evidence="2">
    <location>
        <begin position="6"/>
        <end position="26"/>
    </location>
</feature>
<keyword evidence="2" id="KW-0812">Transmembrane</keyword>
<keyword evidence="2" id="KW-0472">Membrane</keyword>
<organism evidence="3 4">
    <name type="scientific">Solimonas terrae</name>
    <dbReference type="NCBI Taxonomy" id="1396819"/>
    <lineage>
        <taxon>Bacteria</taxon>
        <taxon>Pseudomonadati</taxon>
        <taxon>Pseudomonadota</taxon>
        <taxon>Gammaproteobacteria</taxon>
        <taxon>Nevskiales</taxon>
        <taxon>Nevskiaceae</taxon>
        <taxon>Solimonas</taxon>
    </lineage>
</organism>
<dbReference type="RefSeq" id="WP_166260058.1">
    <property type="nucleotide sequence ID" value="NZ_JAAMOW010000009.1"/>
</dbReference>
<comment type="caution">
    <text evidence="3">The sequence shown here is derived from an EMBL/GenBank/DDBJ whole genome shotgun (WGS) entry which is preliminary data.</text>
</comment>
<gene>
    <name evidence="3" type="ORF">G7Y85_16925</name>
</gene>
<keyword evidence="4" id="KW-1185">Reference proteome</keyword>
<dbReference type="EMBL" id="JAAMOW010000009">
    <property type="protein sequence ID" value="NGY06459.1"/>
    <property type="molecule type" value="Genomic_DNA"/>
</dbReference>
<keyword evidence="2" id="KW-1133">Transmembrane helix</keyword>
<name>A0A6M2BWX9_9GAMM</name>
<sequence length="54" mass="5969">MNLSVLLLIVFVVAVIVGPFATLHAVSSYRRRRANRAAPRPRAVRDDDDDSSGF</sequence>
<feature type="region of interest" description="Disordered" evidence="1">
    <location>
        <begin position="32"/>
        <end position="54"/>
    </location>
</feature>
<evidence type="ECO:0000313" key="4">
    <source>
        <dbReference type="Proteomes" id="UP000472676"/>
    </source>
</evidence>
<protein>
    <submittedName>
        <fullName evidence="3">Uncharacterized protein</fullName>
    </submittedName>
</protein>
<accession>A0A6M2BWX9</accession>
<dbReference type="Proteomes" id="UP000472676">
    <property type="component" value="Unassembled WGS sequence"/>
</dbReference>
<dbReference type="AlphaFoldDB" id="A0A6M2BWX9"/>